<reference evidence="1 2" key="1">
    <citation type="journal article" date="2014" name="Am. J. Bot.">
        <title>Genome assembly and annotation for red clover (Trifolium pratense; Fabaceae).</title>
        <authorList>
            <person name="Istvanek J."/>
            <person name="Jaros M."/>
            <person name="Krenek A."/>
            <person name="Repkova J."/>
        </authorList>
    </citation>
    <scope>NUCLEOTIDE SEQUENCE [LARGE SCALE GENOMIC DNA]</scope>
    <source>
        <strain evidence="2">cv. Tatra</strain>
        <tissue evidence="1">Young leaves</tissue>
    </source>
</reference>
<comment type="caution">
    <text evidence="1">The sequence shown here is derived from an EMBL/GenBank/DDBJ whole genome shotgun (WGS) entry which is preliminary data.</text>
</comment>
<organism evidence="1 2">
    <name type="scientific">Trifolium pratense</name>
    <name type="common">Red clover</name>
    <dbReference type="NCBI Taxonomy" id="57577"/>
    <lineage>
        <taxon>Eukaryota</taxon>
        <taxon>Viridiplantae</taxon>
        <taxon>Streptophyta</taxon>
        <taxon>Embryophyta</taxon>
        <taxon>Tracheophyta</taxon>
        <taxon>Spermatophyta</taxon>
        <taxon>Magnoliopsida</taxon>
        <taxon>eudicotyledons</taxon>
        <taxon>Gunneridae</taxon>
        <taxon>Pentapetalae</taxon>
        <taxon>rosids</taxon>
        <taxon>fabids</taxon>
        <taxon>Fabales</taxon>
        <taxon>Fabaceae</taxon>
        <taxon>Papilionoideae</taxon>
        <taxon>50 kb inversion clade</taxon>
        <taxon>NPAAA clade</taxon>
        <taxon>Hologalegina</taxon>
        <taxon>IRL clade</taxon>
        <taxon>Trifolieae</taxon>
        <taxon>Trifolium</taxon>
    </lineage>
</organism>
<reference evidence="1 2" key="2">
    <citation type="journal article" date="2017" name="Front. Plant Sci.">
        <title>Gene Classification and Mining of Molecular Markers Useful in Red Clover (Trifolium pratense) Breeding.</title>
        <authorList>
            <person name="Istvanek J."/>
            <person name="Dluhosova J."/>
            <person name="Dluhos P."/>
            <person name="Patkova L."/>
            <person name="Nedelnik J."/>
            <person name="Repkova J."/>
        </authorList>
    </citation>
    <scope>NUCLEOTIDE SEQUENCE [LARGE SCALE GENOMIC DNA]</scope>
    <source>
        <strain evidence="2">cv. Tatra</strain>
        <tissue evidence="1">Young leaves</tissue>
    </source>
</reference>
<evidence type="ECO:0000313" key="2">
    <source>
        <dbReference type="Proteomes" id="UP000236291"/>
    </source>
</evidence>
<gene>
    <name evidence="1" type="ORF">L195_g043214</name>
</gene>
<dbReference type="EMBL" id="ASHM01053052">
    <property type="protein sequence ID" value="PNX87128.1"/>
    <property type="molecule type" value="Genomic_DNA"/>
</dbReference>
<evidence type="ECO:0000313" key="1">
    <source>
        <dbReference type="EMBL" id="PNX87128.1"/>
    </source>
</evidence>
<protein>
    <recommendedName>
        <fullName evidence="3">Cysteine-rich receptor-like protein kinase</fullName>
    </recommendedName>
</protein>
<dbReference type="Proteomes" id="UP000236291">
    <property type="component" value="Unassembled WGS sequence"/>
</dbReference>
<sequence>SSDVGDISQNLRCSGLVLGVKRVESEGDCWKWGDDSYSVKDAYHLLTEGEEDEVECEWFKDVWNQPIPSNMSTLGWRLLLVGN</sequence>
<evidence type="ECO:0008006" key="3">
    <source>
        <dbReference type="Google" id="ProtNLM"/>
    </source>
</evidence>
<dbReference type="AlphaFoldDB" id="A0A2K3M8M3"/>
<name>A0A2K3M8M3_TRIPR</name>
<proteinExistence type="predicted"/>
<feature type="non-terminal residue" evidence="1">
    <location>
        <position position="1"/>
    </location>
</feature>
<accession>A0A2K3M8M3</accession>